<feature type="domain" description="Senescence" evidence="1">
    <location>
        <begin position="175"/>
        <end position="375"/>
    </location>
</feature>
<dbReference type="Pfam" id="PF06911">
    <property type="entry name" value="Senescence"/>
    <property type="match status" value="1"/>
</dbReference>
<evidence type="ECO:0000313" key="3">
    <source>
        <dbReference type="Proteomes" id="UP000237000"/>
    </source>
</evidence>
<accession>A0A2P5FRV8</accession>
<dbReference type="OrthoDB" id="1719420at2759"/>
<dbReference type="PANTHER" id="PTHR21068:SF36">
    <property type="entry name" value="SENESCENCE_DEHYDRATION-ASSOCIATED PROTEIN-LIKE PROTEIN"/>
    <property type="match status" value="1"/>
</dbReference>
<evidence type="ECO:0000313" key="2">
    <source>
        <dbReference type="EMBL" id="POO00536.1"/>
    </source>
</evidence>
<sequence length="380" mass="40164">MGCCSSKTSSSAMREASLETNYNPEIPKNIKHEIIVQIPVCRVHLVEAGEALELANGDFKLTRISDDNLSLATIIRVGDDLTWPLTKDEPVVKLDSLSYLFSLPMKDGDPPLSYGVSFPEQYGGVLSSQLDSFLKENSCFSGLTTAVAAATAKSRGVDWKEFAPRVENYNNVLAKAIAGGTGQIVKGIFKLSNAYANQVQKGGELTLTSGVEKKSAVTKRESGNINTAGSAKKSGVNKSLKRVRKLSKMTEKLSKTMLDGVGLATGAVMAPMIKSQAGKKFLAMVPGEVLLASLDAVNKVLDALEVAEKQALSATSTAATRMVSNRYGENAGEATADVLATAGHCAGTAWNVFKIRKALNPASSVSNGVLKNAAKTTAKN</sequence>
<reference evidence="3" key="1">
    <citation type="submission" date="2016-06" db="EMBL/GenBank/DDBJ databases">
        <title>Parallel loss of symbiosis genes in relatives of nitrogen-fixing non-legume Parasponia.</title>
        <authorList>
            <person name="Van Velzen R."/>
            <person name="Holmer R."/>
            <person name="Bu F."/>
            <person name="Rutten L."/>
            <person name="Van Zeijl A."/>
            <person name="Liu W."/>
            <person name="Santuari L."/>
            <person name="Cao Q."/>
            <person name="Sharma T."/>
            <person name="Shen D."/>
            <person name="Roswanjaya Y."/>
            <person name="Wardhani T."/>
            <person name="Kalhor M.S."/>
            <person name="Jansen J."/>
            <person name="Van den Hoogen J."/>
            <person name="Gungor B."/>
            <person name="Hartog M."/>
            <person name="Hontelez J."/>
            <person name="Verver J."/>
            <person name="Yang W.-C."/>
            <person name="Schijlen E."/>
            <person name="Repin R."/>
            <person name="Schilthuizen M."/>
            <person name="Schranz E."/>
            <person name="Heidstra R."/>
            <person name="Miyata K."/>
            <person name="Fedorova E."/>
            <person name="Kohlen W."/>
            <person name="Bisseling T."/>
            <person name="Smit S."/>
            <person name="Geurts R."/>
        </authorList>
    </citation>
    <scope>NUCLEOTIDE SEQUENCE [LARGE SCALE GENOMIC DNA]</scope>
    <source>
        <strain evidence="3">cv. RG33-2</strain>
    </source>
</reference>
<gene>
    <name evidence="2" type="ORF">TorRG33x02_036100</name>
</gene>
<dbReference type="InterPro" id="IPR009686">
    <property type="entry name" value="Senescence/spartin_C"/>
</dbReference>
<dbReference type="STRING" id="63057.A0A2P5FRV8"/>
<dbReference type="AlphaFoldDB" id="A0A2P5FRV8"/>
<comment type="caution">
    <text evidence="2">The sequence shown here is derived from an EMBL/GenBank/DDBJ whole genome shotgun (WGS) entry which is preliminary data.</text>
</comment>
<keyword evidence="3" id="KW-1185">Reference proteome</keyword>
<name>A0A2P5FRV8_TREOI</name>
<organism evidence="2 3">
    <name type="scientific">Trema orientale</name>
    <name type="common">Charcoal tree</name>
    <name type="synonym">Celtis orientalis</name>
    <dbReference type="NCBI Taxonomy" id="63057"/>
    <lineage>
        <taxon>Eukaryota</taxon>
        <taxon>Viridiplantae</taxon>
        <taxon>Streptophyta</taxon>
        <taxon>Embryophyta</taxon>
        <taxon>Tracheophyta</taxon>
        <taxon>Spermatophyta</taxon>
        <taxon>Magnoliopsida</taxon>
        <taxon>eudicotyledons</taxon>
        <taxon>Gunneridae</taxon>
        <taxon>Pentapetalae</taxon>
        <taxon>rosids</taxon>
        <taxon>fabids</taxon>
        <taxon>Rosales</taxon>
        <taxon>Cannabaceae</taxon>
        <taxon>Trema</taxon>
    </lineage>
</organism>
<proteinExistence type="predicted"/>
<dbReference type="EMBL" id="JXTC01000012">
    <property type="protein sequence ID" value="POO00536.1"/>
    <property type="molecule type" value="Genomic_DNA"/>
</dbReference>
<dbReference type="FunCoup" id="A0A2P5FRV8">
    <property type="interactions" value="337"/>
</dbReference>
<dbReference type="InParanoid" id="A0A2P5FRV8"/>
<dbReference type="Proteomes" id="UP000237000">
    <property type="component" value="Unassembled WGS sequence"/>
</dbReference>
<evidence type="ECO:0000259" key="1">
    <source>
        <dbReference type="Pfam" id="PF06911"/>
    </source>
</evidence>
<dbReference type="GO" id="GO:0005886">
    <property type="term" value="C:plasma membrane"/>
    <property type="evidence" value="ECO:0007669"/>
    <property type="project" value="TreeGrafter"/>
</dbReference>
<dbReference type="InterPro" id="IPR045036">
    <property type="entry name" value="Spartin-like"/>
</dbReference>
<dbReference type="PANTHER" id="PTHR21068">
    <property type="entry name" value="SPARTIN"/>
    <property type="match status" value="1"/>
</dbReference>
<protein>
    <submittedName>
        <fullName evidence="2">Senescence/spartin-associated</fullName>
    </submittedName>
</protein>